<dbReference type="EMBL" id="QTSX02000774">
    <property type="protein sequence ID" value="KAJ9085243.1"/>
    <property type="molecule type" value="Genomic_DNA"/>
</dbReference>
<name>A0ACC2UEJ0_9FUNG</name>
<evidence type="ECO:0000313" key="2">
    <source>
        <dbReference type="Proteomes" id="UP001165960"/>
    </source>
</evidence>
<protein>
    <submittedName>
        <fullName evidence="1">Uncharacterized protein</fullName>
    </submittedName>
</protein>
<gene>
    <name evidence="1" type="ORF">DSO57_1016045</name>
</gene>
<organism evidence="1 2">
    <name type="scientific">Entomophthora muscae</name>
    <dbReference type="NCBI Taxonomy" id="34485"/>
    <lineage>
        <taxon>Eukaryota</taxon>
        <taxon>Fungi</taxon>
        <taxon>Fungi incertae sedis</taxon>
        <taxon>Zoopagomycota</taxon>
        <taxon>Entomophthoromycotina</taxon>
        <taxon>Entomophthoromycetes</taxon>
        <taxon>Entomophthorales</taxon>
        <taxon>Entomophthoraceae</taxon>
        <taxon>Entomophthora</taxon>
    </lineage>
</organism>
<proteinExistence type="predicted"/>
<sequence length="230" mass="26063">MAIKNFELRLQDLLTRVSTQWSSSLEPIVDGPVSIFQRGWVPPDTYVSIEDSMAWANMDSKWKAPKQQVRDKISSPQCQHNLDDEVKEVACYLHRYSGFYWGKSHRVSNKLVCARQRCMFSPEFSIPVGLEISPRVNIATSVLTDLIPSFPPTPLNWNLTFDSGKHFNLFRQGPAAGYIVFKPLFWAASGWYYHVAVKANTSSVQSFQIEVRYPISLGKSSDGAFSFVSV</sequence>
<keyword evidence="2" id="KW-1185">Reference proteome</keyword>
<reference evidence="1" key="1">
    <citation type="submission" date="2022-04" db="EMBL/GenBank/DDBJ databases">
        <title>Genome of the entomopathogenic fungus Entomophthora muscae.</title>
        <authorList>
            <person name="Elya C."/>
            <person name="Lovett B.R."/>
            <person name="Lee E."/>
            <person name="Macias A.M."/>
            <person name="Hajek A.E."/>
            <person name="De Bivort B.L."/>
            <person name="Kasson M.T."/>
            <person name="De Fine Licht H.H."/>
            <person name="Stajich J.E."/>
        </authorList>
    </citation>
    <scope>NUCLEOTIDE SEQUENCE</scope>
    <source>
        <strain evidence="1">Berkeley</strain>
    </source>
</reference>
<comment type="caution">
    <text evidence="1">The sequence shown here is derived from an EMBL/GenBank/DDBJ whole genome shotgun (WGS) entry which is preliminary data.</text>
</comment>
<accession>A0ACC2UEJ0</accession>
<evidence type="ECO:0000313" key="1">
    <source>
        <dbReference type="EMBL" id="KAJ9085243.1"/>
    </source>
</evidence>
<dbReference type="Proteomes" id="UP001165960">
    <property type="component" value="Unassembled WGS sequence"/>
</dbReference>